<dbReference type="RefSeq" id="WP_261519457.1">
    <property type="nucleotide sequence ID" value="NZ_JAODNW010000004.1"/>
</dbReference>
<evidence type="ECO:0000256" key="1">
    <source>
        <dbReference type="PROSITE-ProRule" id="PRU00339"/>
    </source>
</evidence>
<keyword evidence="1" id="KW-0802">TPR repeat</keyword>
<feature type="repeat" description="TPR" evidence="1">
    <location>
        <begin position="106"/>
        <end position="139"/>
    </location>
</feature>
<name>A0ABV6D9T3_9HYPH</name>
<evidence type="ECO:0000313" key="4">
    <source>
        <dbReference type="Proteomes" id="UP001589755"/>
    </source>
</evidence>
<dbReference type="Proteomes" id="UP001589755">
    <property type="component" value="Unassembled WGS sequence"/>
</dbReference>
<organism evidence="3 4">
    <name type="scientific">Chelativorans intermedius</name>
    <dbReference type="NCBI Taxonomy" id="515947"/>
    <lineage>
        <taxon>Bacteria</taxon>
        <taxon>Pseudomonadati</taxon>
        <taxon>Pseudomonadota</taxon>
        <taxon>Alphaproteobacteria</taxon>
        <taxon>Hyphomicrobiales</taxon>
        <taxon>Phyllobacteriaceae</taxon>
        <taxon>Chelativorans</taxon>
    </lineage>
</organism>
<keyword evidence="4" id="KW-1185">Reference proteome</keyword>
<dbReference type="SMART" id="SM00028">
    <property type="entry name" value="TPR"/>
    <property type="match status" value="3"/>
</dbReference>
<comment type="caution">
    <text evidence="3">The sequence shown here is derived from an EMBL/GenBank/DDBJ whole genome shotgun (WGS) entry which is preliminary data.</text>
</comment>
<gene>
    <name evidence="3" type="ORF">ACFFJ2_13485</name>
</gene>
<dbReference type="SUPFAM" id="SSF48452">
    <property type="entry name" value="TPR-like"/>
    <property type="match status" value="1"/>
</dbReference>
<feature type="chain" id="PRO_5046594421" evidence="2">
    <location>
        <begin position="22"/>
        <end position="192"/>
    </location>
</feature>
<feature type="signal peptide" evidence="2">
    <location>
        <begin position="1"/>
        <end position="21"/>
    </location>
</feature>
<dbReference type="PROSITE" id="PS50005">
    <property type="entry name" value="TPR"/>
    <property type="match status" value="1"/>
</dbReference>
<dbReference type="InterPro" id="IPR011990">
    <property type="entry name" value="TPR-like_helical_dom_sf"/>
</dbReference>
<dbReference type="EMBL" id="JBHLXD010000022">
    <property type="protein sequence ID" value="MFC0209411.1"/>
    <property type="molecule type" value="Genomic_DNA"/>
</dbReference>
<sequence>MRHCVLSACLCFLLLAAPAAADEPRQATVRIPASDRLEQLFADLKQETNEAAARRIAERIREEWLRSGGETADLLIEWARAAVSEEKYHVALDLLDEVTVLYPDFVEGWSSRALVHLMMDDYDRAMADLSRALAIEPRHFGALSGLAGILRAVGREEEALAVYRRMLEIYPMQRSAQRAVMRIVEERTDERL</sequence>
<evidence type="ECO:0000256" key="2">
    <source>
        <dbReference type="SAM" id="SignalP"/>
    </source>
</evidence>
<proteinExistence type="predicted"/>
<reference evidence="3 4" key="1">
    <citation type="submission" date="2024-09" db="EMBL/GenBank/DDBJ databases">
        <authorList>
            <person name="Sun Q."/>
            <person name="Mori K."/>
        </authorList>
    </citation>
    <scope>NUCLEOTIDE SEQUENCE [LARGE SCALE GENOMIC DNA]</scope>
    <source>
        <strain evidence="3 4">CCM 8543</strain>
    </source>
</reference>
<dbReference type="Pfam" id="PF14559">
    <property type="entry name" value="TPR_19"/>
    <property type="match status" value="1"/>
</dbReference>
<dbReference type="InterPro" id="IPR019734">
    <property type="entry name" value="TPR_rpt"/>
</dbReference>
<evidence type="ECO:0000313" key="3">
    <source>
        <dbReference type="EMBL" id="MFC0209411.1"/>
    </source>
</evidence>
<dbReference type="Gene3D" id="1.25.40.10">
    <property type="entry name" value="Tetratricopeptide repeat domain"/>
    <property type="match status" value="1"/>
</dbReference>
<accession>A0ABV6D9T3</accession>
<keyword evidence="2" id="KW-0732">Signal</keyword>
<protein>
    <submittedName>
        <fullName evidence="3">Tetratricopeptide repeat protein</fullName>
    </submittedName>
</protein>